<evidence type="ECO:0000256" key="2">
    <source>
        <dbReference type="ARBA" id="ARBA00022630"/>
    </source>
</evidence>
<evidence type="ECO:0000313" key="7">
    <source>
        <dbReference type="EMBL" id="PQK13041.1"/>
    </source>
</evidence>
<dbReference type="SUPFAM" id="SSF51905">
    <property type="entry name" value="FAD/NAD(P)-binding domain"/>
    <property type="match status" value="1"/>
</dbReference>
<dbReference type="GO" id="GO:0004497">
    <property type="term" value="F:monooxygenase activity"/>
    <property type="evidence" value="ECO:0007669"/>
    <property type="project" value="UniProtKB-KW"/>
</dbReference>
<keyword evidence="3" id="KW-0274">FAD</keyword>
<evidence type="ECO:0000256" key="4">
    <source>
        <dbReference type="ARBA" id="ARBA00023002"/>
    </source>
</evidence>
<proteinExistence type="predicted"/>
<dbReference type="InterPro" id="IPR002938">
    <property type="entry name" value="FAD-bd"/>
</dbReference>
<evidence type="ECO:0000256" key="5">
    <source>
        <dbReference type="ARBA" id="ARBA00023033"/>
    </source>
</evidence>
<keyword evidence="4" id="KW-0560">Oxidoreductase</keyword>
<keyword evidence="5" id="KW-0503">Monooxygenase</keyword>
<feature type="domain" description="FAD-binding" evidence="6">
    <location>
        <begin position="37"/>
        <end position="74"/>
    </location>
</feature>
<evidence type="ECO:0000313" key="8">
    <source>
        <dbReference type="Proteomes" id="UP000237441"/>
    </source>
</evidence>
<dbReference type="Proteomes" id="UP000237441">
    <property type="component" value="Unassembled WGS sequence"/>
</dbReference>
<evidence type="ECO:0000256" key="3">
    <source>
        <dbReference type="ARBA" id="ARBA00022827"/>
    </source>
</evidence>
<comment type="caution">
    <text evidence="7">The sequence shown here is derived from an EMBL/GenBank/DDBJ whole genome shotgun (WGS) entry which is preliminary data.</text>
</comment>
<dbReference type="Gene3D" id="3.50.50.60">
    <property type="entry name" value="FAD/NAD(P)-binding domain"/>
    <property type="match status" value="1"/>
</dbReference>
<protein>
    <recommendedName>
        <fullName evidence="6">FAD-binding domain-containing protein</fullName>
    </recommendedName>
</protein>
<dbReference type="EMBL" id="JRHA01000003">
    <property type="protein sequence ID" value="PQK13041.1"/>
    <property type="molecule type" value="Genomic_DNA"/>
</dbReference>
<dbReference type="Pfam" id="PF01494">
    <property type="entry name" value="FAD_binding_3"/>
    <property type="match status" value="2"/>
</dbReference>
<dbReference type="PANTHER" id="PTHR47178">
    <property type="entry name" value="MONOOXYGENASE, FAD-BINDING"/>
    <property type="match status" value="1"/>
</dbReference>
<reference evidence="7 8" key="1">
    <citation type="submission" date="2016-07" db="EMBL/GenBank/DDBJ databases">
        <title>Comparative genomics of the entomopathogenic fungus Beauveria bassiana.</title>
        <authorList>
            <person name="Valero Jimenez C.A."/>
            <person name="Zwaan B.J."/>
            <person name="Van Kan J.A."/>
            <person name="Takken W."/>
            <person name="Debets A.J."/>
            <person name="Schoustra S.E."/>
            <person name="Koenraadt C.J."/>
        </authorList>
    </citation>
    <scope>NUCLEOTIDE SEQUENCE [LARGE SCALE GENOMIC DNA]</scope>
    <source>
        <strain evidence="7 8">ARSEF 8028</strain>
    </source>
</reference>
<dbReference type="PANTHER" id="PTHR47178:SF3">
    <property type="entry name" value="FAD-BINDING DOMAIN-CONTAINING PROTEIN"/>
    <property type="match status" value="1"/>
</dbReference>
<gene>
    <name evidence="7" type="ORF">BB8028_0003g16550</name>
</gene>
<evidence type="ECO:0000259" key="6">
    <source>
        <dbReference type="Pfam" id="PF01494"/>
    </source>
</evidence>
<dbReference type="GO" id="GO:0071949">
    <property type="term" value="F:FAD binding"/>
    <property type="evidence" value="ECO:0007669"/>
    <property type="project" value="InterPro"/>
</dbReference>
<dbReference type="OrthoDB" id="47494at2759"/>
<dbReference type="InterPro" id="IPR036188">
    <property type="entry name" value="FAD/NAD-bd_sf"/>
</dbReference>
<organism evidence="7 8">
    <name type="scientific">Beauveria bassiana</name>
    <name type="common">White muscardine disease fungus</name>
    <name type="synonym">Tritirachium shiotae</name>
    <dbReference type="NCBI Taxonomy" id="176275"/>
    <lineage>
        <taxon>Eukaryota</taxon>
        <taxon>Fungi</taxon>
        <taxon>Dikarya</taxon>
        <taxon>Ascomycota</taxon>
        <taxon>Pezizomycotina</taxon>
        <taxon>Sordariomycetes</taxon>
        <taxon>Hypocreomycetidae</taxon>
        <taxon>Hypocreales</taxon>
        <taxon>Cordycipitaceae</taxon>
        <taxon>Beauveria</taxon>
    </lineage>
</organism>
<evidence type="ECO:0000256" key="1">
    <source>
        <dbReference type="ARBA" id="ARBA00001974"/>
    </source>
</evidence>
<dbReference type="AlphaFoldDB" id="A0A2S7YA37"/>
<feature type="domain" description="FAD-binding" evidence="6">
    <location>
        <begin position="150"/>
        <end position="367"/>
    </location>
</feature>
<name>A0A2S7YA37_BEABA</name>
<dbReference type="PRINTS" id="PR00420">
    <property type="entry name" value="RNGMNOXGNASE"/>
</dbReference>
<comment type="cofactor">
    <cofactor evidence="1">
        <name>FAD</name>
        <dbReference type="ChEBI" id="CHEBI:57692"/>
    </cofactor>
</comment>
<accession>A0A2S7YA37</accession>
<sequence length="426" mass="47257">MIILSCNFFLCFNFIRYSNFPIRSIKTMAISNKDKPTVVIIGAGLTGLLAAQGLKQNGFRAIVVEKEEGIDARPREWTMLVHWAMPIFQRLVPEDILQDLGDALCNPHLQFDAEVETLPCYNGVTGKLLFRSPTPGARRVSRRRLRALLARDVDIRWGMSLRRITQLENGIRANFENGTSIDADYLFGADGTSSRVRELLVGGEAAQPQGSGFLFATGINQFEEAEKTGVIVNKHPVAALMMGTGSVGGIGVVSVKKLLDKSTWTTFWVKIWRGEPIDLRGRAALDYVRKRTAPLRDEFQLAIDWTRDDSHVSVNEMKYWVPVAWDNLDGRATLAGDAAHPMLIYRGQGFQHSITDVDNYVSALVHLHATNTAGNNVSRVDIMGAYDDEVVQRGATAVEQSLCEAEKSLDIHTVKQMLMATKGHGK</sequence>
<keyword evidence="2" id="KW-0285">Flavoprotein</keyword>